<name>A0A2H0BVJ1_9BACT</name>
<evidence type="ECO:0000313" key="1">
    <source>
        <dbReference type="EMBL" id="PIP61703.1"/>
    </source>
</evidence>
<evidence type="ECO:0000313" key="2">
    <source>
        <dbReference type="Proteomes" id="UP000231246"/>
    </source>
</evidence>
<dbReference type="Proteomes" id="UP000231246">
    <property type="component" value="Unassembled WGS sequence"/>
</dbReference>
<organism evidence="1 2">
    <name type="scientific">Candidatus Roizmanbacteria bacterium CG22_combo_CG10-13_8_21_14_all_38_20</name>
    <dbReference type="NCBI Taxonomy" id="1974862"/>
    <lineage>
        <taxon>Bacteria</taxon>
        <taxon>Candidatus Roizmaniibacteriota</taxon>
    </lineage>
</organism>
<protein>
    <submittedName>
        <fullName evidence="1">Uncharacterized protein</fullName>
    </submittedName>
</protein>
<comment type="caution">
    <text evidence="1">The sequence shown here is derived from an EMBL/GenBank/DDBJ whole genome shotgun (WGS) entry which is preliminary data.</text>
</comment>
<dbReference type="EMBL" id="PCTA01000017">
    <property type="protein sequence ID" value="PIP61703.1"/>
    <property type="molecule type" value="Genomic_DNA"/>
</dbReference>
<proteinExistence type="predicted"/>
<accession>A0A2H0BVJ1</accession>
<reference evidence="1 2" key="1">
    <citation type="submission" date="2017-09" db="EMBL/GenBank/DDBJ databases">
        <title>Depth-based differentiation of microbial function through sediment-hosted aquifers and enrichment of novel symbionts in the deep terrestrial subsurface.</title>
        <authorList>
            <person name="Probst A.J."/>
            <person name="Ladd B."/>
            <person name="Jarett J.K."/>
            <person name="Geller-Mcgrath D.E."/>
            <person name="Sieber C.M."/>
            <person name="Emerson J.B."/>
            <person name="Anantharaman K."/>
            <person name="Thomas B.C."/>
            <person name="Malmstrom R."/>
            <person name="Stieglmeier M."/>
            <person name="Klingl A."/>
            <person name="Woyke T."/>
            <person name="Ryan C.M."/>
            <person name="Banfield J.F."/>
        </authorList>
    </citation>
    <scope>NUCLEOTIDE SEQUENCE [LARGE SCALE GENOMIC DNA]</scope>
    <source>
        <strain evidence="1">CG22_combo_CG10-13_8_21_14_all_38_20</strain>
    </source>
</reference>
<sequence length="93" mass="10170">MKLEKQTITLIGIFVIAITSSTYCNELLSEPILFPLTNNSQLAPTFLITMCRNITNQPEDPPNLYYPVGTHTITSSSFVGTSNLPSTSTTTTI</sequence>
<gene>
    <name evidence="1" type="ORF">COW99_02380</name>
</gene>
<dbReference type="AlphaFoldDB" id="A0A2H0BVJ1"/>